<accession>A0A2J7ZT09</accession>
<sequence length="114" mass="12288">MLGVAAAWEKGTSWQMPARREPFKAHNDHAARGSSKPANDVLAMCFVHLLRLGVPHRARRPADGAGHRLLVRHQQLQRGLELSSSTSHVSAASTAGHECGLPTANSALLLIWKG</sequence>
<dbReference type="EMBL" id="PGGS01000506">
    <property type="protein sequence ID" value="PNH03414.1"/>
    <property type="molecule type" value="Genomic_DNA"/>
</dbReference>
<reference evidence="1 2" key="1">
    <citation type="journal article" date="2017" name="Mol. Biol. Evol.">
        <title>The 4-celled Tetrabaena socialis nuclear genome reveals the essential components for genetic control of cell number at the origin of multicellularity in the volvocine lineage.</title>
        <authorList>
            <person name="Featherston J."/>
            <person name="Arakaki Y."/>
            <person name="Hanschen E.R."/>
            <person name="Ferris P.J."/>
            <person name="Michod R.E."/>
            <person name="Olson B.J.S.C."/>
            <person name="Nozaki H."/>
            <person name="Durand P.M."/>
        </authorList>
    </citation>
    <scope>NUCLEOTIDE SEQUENCE [LARGE SCALE GENOMIC DNA]</scope>
    <source>
        <strain evidence="1 2">NIES-571</strain>
    </source>
</reference>
<name>A0A2J7ZT09_9CHLO</name>
<dbReference type="Proteomes" id="UP000236333">
    <property type="component" value="Unassembled WGS sequence"/>
</dbReference>
<evidence type="ECO:0000313" key="1">
    <source>
        <dbReference type="EMBL" id="PNH03414.1"/>
    </source>
</evidence>
<evidence type="ECO:0000313" key="2">
    <source>
        <dbReference type="Proteomes" id="UP000236333"/>
    </source>
</evidence>
<organism evidence="1 2">
    <name type="scientific">Tetrabaena socialis</name>
    <dbReference type="NCBI Taxonomy" id="47790"/>
    <lineage>
        <taxon>Eukaryota</taxon>
        <taxon>Viridiplantae</taxon>
        <taxon>Chlorophyta</taxon>
        <taxon>core chlorophytes</taxon>
        <taxon>Chlorophyceae</taxon>
        <taxon>CS clade</taxon>
        <taxon>Chlamydomonadales</taxon>
        <taxon>Tetrabaenaceae</taxon>
        <taxon>Tetrabaena</taxon>
    </lineage>
</organism>
<gene>
    <name evidence="1" type="ORF">TSOC_010527</name>
</gene>
<keyword evidence="2" id="KW-1185">Reference proteome</keyword>
<protein>
    <submittedName>
        <fullName evidence="1">Uncharacterized protein</fullName>
    </submittedName>
</protein>
<proteinExistence type="predicted"/>
<comment type="caution">
    <text evidence="1">The sequence shown here is derived from an EMBL/GenBank/DDBJ whole genome shotgun (WGS) entry which is preliminary data.</text>
</comment>
<dbReference type="AlphaFoldDB" id="A0A2J7ZT09"/>